<organism evidence="1 2">
    <name type="scientific">Cannabis sativa</name>
    <name type="common">Hemp</name>
    <name type="synonym">Marijuana</name>
    <dbReference type="NCBI Taxonomy" id="3483"/>
    <lineage>
        <taxon>Eukaryota</taxon>
        <taxon>Viridiplantae</taxon>
        <taxon>Streptophyta</taxon>
        <taxon>Embryophyta</taxon>
        <taxon>Tracheophyta</taxon>
        <taxon>Spermatophyta</taxon>
        <taxon>Magnoliopsida</taxon>
        <taxon>eudicotyledons</taxon>
        <taxon>Gunneridae</taxon>
        <taxon>Pentapetalae</taxon>
        <taxon>rosids</taxon>
        <taxon>fabids</taxon>
        <taxon>Rosales</taxon>
        <taxon>Cannabaceae</taxon>
        <taxon>Cannabis</taxon>
    </lineage>
</organism>
<protein>
    <recommendedName>
        <fullName evidence="3">Retrotransposon Copia-like N-terminal domain-containing protein</fullName>
    </recommendedName>
</protein>
<name>A0A7J6DVG9_CANSA</name>
<evidence type="ECO:0000313" key="1">
    <source>
        <dbReference type="EMBL" id="KAF4350088.1"/>
    </source>
</evidence>
<dbReference type="EMBL" id="JAATIQ010000611">
    <property type="protein sequence ID" value="KAF4350088.1"/>
    <property type="molecule type" value="Genomic_DNA"/>
</dbReference>
<evidence type="ECO:0000313" key="2">
    <source>
        <dbReference type="Proteomes" id="UP000583929"/>
    </source>
</evidence>
<comment type="caution">
    <text evidence="1">The sequence shown here is derived from an EMBL/GenBank/DDBJ whole genome shotgun (WGS) entry which is preliminary data.</text>
</comment>
<sequence length="220" mass="24055">MVLILVSEPMASPGDFSVNNARSQAVDALAPAPAPAPAAPALPTPLLQPLAPITIRLDRDNYPYWRSQFVPTVRAHDLDGFLFGTRPCPPQFLDALDSAKEVCSCTGFRPDRDVPNFGLPVCSPRAGIKGQTGQFQICLEVDTMKLVWRSKLELSEYQLVSIVITTILCRVTIPERISVVESLIIFVMLQSVNIASKTGCRRLPVLTIVSAACRRALRRG</sequence>
<reference evidence="1 2" key="1">
    <citation type="journal article" date="2020" name="bioRxiv">
        <title>Sequence and annotation of 42 cannabis genomes reveals extensive copy number variation in cannabinoid synthesis and pathogen resistance genes.</title>
        <authorList>
            <person name="Mckernan K.J."/>
            <person name="Helbert Y."/>
            <person name="Kane L.T."/>
            <person name="Ebling H."/>
            <person name="Zhang L."/>
            <person name="Liu B."/>
            <person name="Eaton Z."/>
            <person name="Mclaughlin S."/>
            <person name="Kingan S."/>
            <person name="Baybayan P."/>
            <person name="Concepcion G."/>
            <person name="Jordan M."/>
            <person name="Riva A."/>
            <person name="Barbazuk W."/>
            <person name="Harkins T."/>
        </authorList>
    </citation>
    <scope>NUCLEOTIDE SEQUENCE [LARGE SCALE GENOMIC DNA]</scope>
    <source>
        <strain evidence="2">cv. Jamaican Lion 4</strain>
        <tissue evidence="1">Leaf</tissue>
    </source>
</reference>
<dbReference type="AlphaFoldDB" id="A0A7J6DVG9"/>
<accession>A0A7J6DVG9</accession>
<gene>
    <name evidence="1" type="ORF">G4B88_008488</name>
</gene>
<dbReference type="Proteomes" id="UP000583929">
    <property type="component" value="Unassembled WGS sequence"/>
</dbReference>
<evidence type="ECO:0008006" key="3">
    <source>
        <dbReference type="Google" id="ProtNLM"/>
    </source>
</evidence>
<keyword evidence="2" id="KW-1185">Reference proteome</keyword>
<proteinExistence type="predicted"/>